<reference evidence="3 4" key="1">
    <citation type="submission" date="2020-08" db="EMBL/GenBank/DDBJ databases">
        <title>Sequencing the genomes of 1000 actinobacteria strains.</title>
        <authorList>
            <person name="Klenk H.-P."/>
        </authorList>
    </citation>
    <scope>NUCLEOTIDE SEQUENCE [LARGE SCALE GENOMIC DNA]</scope>
    <source>
        <strain evidence="3 4">DSM 45823</strain>
    </source>
</reference>
<dbReference type="RefSeq" id="WP_182706583.1">
    <property type="nucleotide sequence ID" value="NZ_JACJII010000001.1"/>
</dbReference>
<comment type="caution">
    <text evidence="3">The sequence shown here is derived from an EMBL/GenBank/DDBJ whole genome shotgun (WGS) entry which is preliminary data.</text>
</comment>
<dbReference type="EMBL" id="JACJII010000001">
    <property type="protein sequence ID" value="MBA9005383.1"/>
    <property type="molecule type" value="Genomic_DNA"/>
</dbReference>
<dbReference type="Gene3D" id="1.20.140.10">
    <property type="entry name" value="Butyryl-CoA Dehydrogenase, subunit A, domain 3"/>
    <property type="match status" value="1"/>
</dbReference>
<dbReference type="GO" id="GO:0016627">
    <property type="term" value="F:oxidoreductase activity, acting on the CH-CH group of donors"/>
    <property type="evidence" value="ECO:0007669"/>
    <property type="project" value="InterPro"/>
</dbReference>
<sequence>MIDASDLALLSEGLRSAMQESPSADALDAALIELGWHDLLEDSPDEAVALVFGLLGETGAHAPVLNDVLLHAMRRPPGGVVALKEDGLAFGRPCEPSPGGLDPALGLTRAEWEPLTDEALAAGRRALGFQIVGAGRTMLALAREHALARTQFGRQVASFQAVRHRLAETLVALEAAQAALEHAGDPMTAMLGKALAGRAGLTAMRHCQQVLAGIGFTAEHRFHTFARRVLVLDDLLGSASALTGQIGGSLRADGRAPRLVDL</sequence>
<keyword evidence="4" id="KW-1185">Reference proteome</keyword>
<name>A0A7W3R9I0_9ACTN</name>
<evidence type="ECO:0000313" key="4">
    <source>
        <dbReference type="Proteomes" id="UP000539313"/>
    </source>
</evidence>
<dbReference type="InterPro" id="IPR036250">
    <property type="entry name" value="AcylCo_DH-like_C"/>
</dbReference>
<evidence type="ECO:0000256" key="1">
    <source>
        <dbReference type="ARBA" id="ARBA00022630"/>
    </source>
</evidence>
<proteinExistence type="predicted"/>
<accession>A0A7W3R9I0</accession>
<dbReference type="InterPro" id="IPR009075">
    <property type="entry name" value="AcylCo_DH/oxidase_C"/>
</dbReference>
<organism evidence="3 4">
    <name type="scientific">Thermomonospora cellulosilytica</name>
    <dbReference type="NCBI Taxonomy" id="1411118"/>
    <lineage>
        <taxon>Bacteria</taxon>
        <taxon>Bacillati</taxon>
        <taxon>Actinomycetota</taxon>
        <taxon>Actinomycetes</taxon>
        <taxon>Streptosporangiales</taxon>
        <taxon>Thermomonosporaceae</taxon>
        <taxon>Thermomonospora</taxon>
    </lineage>
</organism>
<evidence type="ECO:0000313" key="3">
    <source>
        <dbReference type="EMBL" id="MBA9005383.1"/>
    </source>
</evidence>
<evidence type="ECO:0000259" key="2">
    <source>
        <dbReference type="Pfam" id="PF00441"/>
    </source>
</evidence>
<dbReference type="SUPFAM" id="SSF47203">
    <property type="entry name" value="Acyl-CoA dehydrogenase C-terminal domain-like"/>
    <property type="match status" value="1"/>
</dbReference>
<dbReference type="Pfam" id="PF00441">
    <property type="entry name" value="Acyl-CoA_dh_1"/>
    <property type="match status" value="1"/>
</dbReference>
<feature type="domain" description="Acyl-CoA dehydrogenase/oxidase C-terminal" evidence="2">
    <location>
        <begin position="117"/>
        <end position="245"/>
    </location>
</feature>
<gene>
    <name evidence="3" type="ORF">HNR21_004265</name>
</gene>
<keyword evidence="1" id="KW-0285">Flavoprotein</keyword>
<protein>
    <recommendedName>
        <fullName evidence="2">Acyl-CoA dehydrogenase/oxidase C-terminal domain-containing protein</fullName>
    </recommendedName>
</protein>
<dbReference type="AlphaFoldDB" id="A0A7W3R9I0"/>
<dbReference type="Proteomes" id="UP000539313">
    <property type="component" value="Unassembled WGS sequence"/>
</dbReference>